<protein>
    <submittedName>
        <fullName evidence="2">Uncharacterized protein</fullName>
    </submittedName>
</protein>
<proteinExistence type="predicted"/>
<keyword evidence="1" id="KW-0472">Membrane</keyword>
<dbReference type="EMBL" id="CAUYUJ010002224">
    <property type="protein sequence ID" value="CAK0799782.1"/>
    <property type="molecule type" value="Genomic_DNA"/>
</dbReference>
<keyword evidence="3" id="KW-1185">Reference proteome</keyword>
<feature type="transmembrane region" description="Helical" evidence="1">
    <location>
        <begin position="12"/>
        <end position="32"/>
    </location>
</feature>
<evidence type="ECO:0000256" key="1">
    <source>
        <dbReference type="SAM" id="Phobius"/>
    </source>
</evidence>
<organism evidence="2 3">
    <name type="scientific">Prorocentrum cordatum</name>
    <dbReference type="NCBI Taxonomy" id="2364126"/>
    <lineage>
        <taxon>Eukaryota</taxon>
        <taxon>Sar</taxon>
        <taxon>Alveolata</taxon>
        <taxon>Dinophyceae</taxon>
        <taxon>Prorocentrales</taxon>
        <taxon>Prorocentraceae</taxon>
        <taxon>Prorocentrum</taxon>
    </lineage>
</organism>
<feature type="transmembrane region" description="Helical" evidence="1">
    <location>
        <begin position="52"/>
        <end position="73"/>
    </location>
</feature>
<sequence length="128" mass="13558">MIVWPSALLDVYLPAILLFATVSYLTAALTSLVGNSSGSAAIDPHTLEDCLYGWFTVSIWLLIVSAALSKAVAVRIEGDSSRNELRAAKSILAGTCDAVVEFDAELRLAQPSPKLADLLMLSPPALRG</sequence>
<accession>A0ABN9Q9D5</accession>
<evidence type="ECO:0000313" key="3">
    <source>
        <dbReference type="Proteomes" id="UP001189429"/>
    </source>
</evidence>
<comment type="caution">
    <text evidence="2">The sequence shown here is derived from an EMBL/GenBank/DDBJ whole genome shotgun (WGS) entry which is preliminary data.</text>
</comment>
<evidence type="ECO:0000313" key="2">
    <source>
        <dbReference type="EMBL" id="CAK0799782.1"/>
    </source>
</evidence>
<dbReference type="Proteomes" id="UP001189429">
    <property type="component" value="Unassembled WGS sequence"/>
</dbReference>
<reference evidence="2" key="1">
    <citation type="submission" date="2023-10" db="EMBL/GenBank/DDBJ databases">
        <authorList>
            <person name="Chen Y."/>
            <person name="Shah S."/>
            <person name="Dougan E. K."/>
            <person name="Thang M."/>
            <person name="Chan C."/>
        </authorList>
    </citation>
    <scope>NUCLEOTIDE SEQUENCE [LARGE SCALE GENOMIC DNA]</scope>
</reference>
<keyword evidence="1" id="KW-0812">Transmembrane</keyword>
<keyword evidence="1" id="KW-1133">Transmembrane helix</keyword>
<gene>
    <name evidence="2" type="ORF">PCOR1329_LOCUS8125</name>
</gene>
<name>A0ABN9Q9D5_9DINO</name>